<reference evidence="1 2" key="1">
    <citation type="journal article" date="2016" name="Mol. Biol. Evol.">
        <title>Comparative Genomics of Early-Diverging Mushroom-Forming Fungi Provides Insights into the Origins of Lignocellulose Decay Capabilities.</title>
        <authorList>
            <person name="Nagy L.G."/>
            <person name="Riley R."/>
            <person name="Tritt A."/>
            <person name="Adam C."/>
            <person name="Daum C."/>
            <person name="Floudas D."/>
            <person name="Sun H."/>
            <person name="Yadav J.S."/>
            <person name="Pangilinan J."/>
            <person name="Larsson K.H."/>
            <person name="Matsuura K."/>
            <person name="Barry K."/>
            <person name="Labutti K."/>
            <person name="Kuo R."/>
            <person name="Ohm R.A."/>
            <person name="Bhattacharya S.S."/>
            <person name="Shirouzu T."/>
            <person name="Yoshinaga Y."/>
            <person name="Martin F.M."/>
            <person name="Grigoriev I.V."/>
            <person name="Hibbett D.S."/>
        </authorList>
    </citation>
    <scope>NUCLEOTIDE SEQUENCE [LARGE SCALE GENOMIC DNA]</scope>
    <source>
        <strain evidence="1 2">HHB14362 ss-1</strain>
    </source>
</reference>
<feature type="non-terminal residue" evidence="1">
    <location>
        <position position="87"/>
    </location>
</feature>
<feature type="non-terminal residue" evidence="1">
    <location>
        <position position="1"/>
    </location>
</feature>
<gene>
    <name evidence="1" type="ORF">NEOLEDRAFT_1026415</name>
</gene>
<dbReference type="InParanoid" id="A0A165P9S9"/>
<organism evidence="1 2">
    <name type="scientific">Neolentinus lepideus HHB14362 ss-1</name>
    <dbReference type="NCBI Taxonomy" id="1314782"/>
    <lineage>
        <taxon>Eukaryota</taxon>
        <taxon>Fungi</taxon>
        <taxon>Dikarya</taxon>
        <taxon>Basidiomycota</taxon>
        <taxon>Agaricomycotina</taxon>
        <taxon>Agaricomycetes</taxon>
        <taxon>Gloeophyllales</taxon>
        <taxon>Gloeophyllaceae</taxon>
        <taxon>Neolentinus</taxon>
    </lineage>
</organism>
<name>A0A165P9S9_9AGAM</name>
<evidence type="ECO:0000313" key="1">
    <source>
        <dbReference type="EMBL" id="KZT20727.1"/>
    </source>
</evidence>
<evidence type="ECO:0000313" key="2">
    <source>
        <dbReference type="Proteomes" id="UP000076761"/>
    </source>
</evidence>
<accession>A0A165P9S9</accession>
<dbReference type="OrthoDB" id="3235325at2759"/>
<dbReference type="STRING" id="1314782.A0A165P9S9"/>
<dbReference type="Proteomes" id="UP000076761">
    <property type="component" value="Unassembled WGS sequence"/>
</dbReference>
<protein>
    <submittedName>
        <fullName evidence="1">Uncharacterized protein</fullName>
    </submittedName>
</protein>
<proteinExistence type="predicted"/>
<keyword evidence="2" id="KW-1185">Reference proteome</keyword>
<dbReference type="AlphaFoldDB" id="A0A165P9S9"/>
<dbReference type="EMBL" id="KV425616">
    <property type="protein sequence ID" value="KZT20727.1"/>
    <property type="molecule type" value="Genomic_DNA"/>
</dbReference>
<sequence length="87" mass="10177">FICNEDGVIIDSHHIQDISNGTWDFLHCIQKIGEATLTWETISLHVKNAYYTVMKNSFHELAYCNNNWKAQYVISDIYPVFSKNHIK</sequence>